<keyword evidence="3" id="KW-1185">Reference proteome</keyword>
<organism evidence="2 3">
    <name type="scientific">Myotis myotis</name>
    <name type="common">Greater mouse-eared bat</name>
    <name type="synonym">Vespertilio myotis</name>
    <dbReference type="NCBI Taxonomy" id="51298"/>
    <lineage>
        <taxon>Eukaryota</taxon>
        <taxon>Metazoa</taxon>
        <taxon>Chordata</taxon>
        <taxon>Craniata</taxon>
        <taxon>Vertebrata</taxon>
        <taxon>Euteleostomi</taxon>
        <taxon>Mammalia</taxon>
        <taxon>Eutheria</taxon>
        <taxon>Laurasiatheria</taxon>
        <taxon>Chiroptera</taxon>
        <taxon>Yangochiroptera</taxon>
        <taxon>Vespertilionidae</taxon>
        <taxon>Myotis</taxon>
    </lineage>
</organism>
<reference evidence="2 3" key="1">
    <citation type="journal article" date="2020" name="Nature">
        <title>Six reference-quality genomes reveal evolution of bat adaptations.</title>
        <authorList>
            <person name="Jebb D."/>
            <person name="Huang Z."/>
            <person name="Pippel M."/>
            <person name="Hughes G.M."/>
            <person name="Lavrichenko K."/>
            <person name="Devanna P."/>
            <person name="Winkler S."/>
            <person name="Jermiin L.S."/>
            <person name="Skirmuntt E.C."/>
            <person name="Katzourakis A."/>
            <person name="Burkitt-Gray L."/>
            <person name="Ray D.A."/>
            <person name="Sullivan K.A.M."/>
            <person name="Roscito J.G."/>
            <person name="Kirilenko B.M."/>
            <person name="Davalos L.M."/>
            <person name="Corthals A.P."/>
            <person name="Power M.L."/>
            <person name="Jones G."/>
            <person name="Ransome R.D."/>
            <person name="Dechmann D.K.N."/>
            <person name="Locatelli A.G."/>
            <person name="Puechmaille S.J."/>
            <person name="Fedrigo O."/>
            <person name="Jarvis E.D."/>
            <person name="Hiller M."/>
            <person name="Vernes S.C."/>
            <person name="Myers E.W."/>
            <person name="Teeling E.C."/>
        </authorList>
    </citation>
    <scope>NUCLEOTIDE SEQUENCE [LARGE SCALE GENOMIC DNA]</scope>
    <source>
        <strain evidence="2">MMyoMyo1</strain>
        <tissue evidence="2">Flight muscle</tissue>
    </source>
</reference>
<dbReference type="EMBL" id="JABWUV010000041">
    <property type="protein sequence ID" value="KAF6269946.1"/>
    <property type="molecule type" value="Genomic_DNA"/>
</dbReference>
<dbReference type="Proteomes" id="UP000527355">
    <property type="component" value="Unassembled WGS sequence"/>
</dbReference>
<protein>
    <submittedName>
        <fullName evidence="2">Uncharacterized protein</fullName>
    </submittedName>
</protein>
<name>A0A7J7R1C1_MYOMY</name>
<evidence type="ECO:0000313" key="2">
    <source>
        <dbReference type="EMBL" id="KAF6269946.1"/>
    </source>
</evidence>
<gene>
    <name evidence="2" type="ORF">mMyoMyo1_011211</name>
</gene>
<evidence type="ECO:0000313" key="3">
    <source>
        <dbReference type="Proteomes" id="UP000527355"/>
    </source>
</evidence>
<dbReference type="AlphaFoldDB" id="A0A7J7R1C1"/>
<evidence type="ECO:0000256" key="1">
    <source>
        <dbReference type="SAM" id="MobiDB-lite"/>
    </source>
</evidence>
<sequence>MGRGHTFAHRSKGHSLGRGFRLLAASHGLLPPGLLHSRPPSSLASFLPGLLPPWPPSSRPPSSLASFLPDLLPPGLLPPRPRSFLRQQGPPAGALPLPAGCPPLGPGCVPWELVPGRRELGARPAASQGQVSACSAPRALWSSPASAPPH</sequence>
<feature type="region of interest" description="Disordered" evidence="1">
    <location>
        <begin position="78"/>
        <end position="99"/>
    </location>
</feature>
<proteinExistence type="predicted"/>
<feature type="region of interest" description="Disordered" evidence="1">
    <location>
        <begin position="120"/>
        <end position="150"/>
    </location>
</feature>
<comment type="caution">
    <text evidence="2">The sequence shown here is derived from an EMBL/GenBank/DDBJ whole genome shotgun (WGS) entry which is preliminary data.</text>
</comment>
<accession>A0A7J7R1C1</accession>
<feature type="compositionally biased region" description="Low complexity" evidence="1">
    <location>
        <begin position="82"/>
        <end position="98"/>
    </location>
</feature>